<protein>
    <recommendedName>
        <fullName evidence="3">Minor capsid protein</fullName>
    </recommendedName>
</protein>
<dbReference type="RefSeq" id="YP_010648496.1">
    <property type="nucleotide sequence ID" value="NC_070760.1"/>
</dbReference>
<evidence type="ECO:0000313" key="1">
    <source>
        <dbReference type="EMBL" id="QPX62558.1"/>
    </source>
</evidence>
<evidence type="ECO:0000313" key="2">
    <source>
        <dbReference type="Proteomes" id="UP000595472"/>
    </source>
</evidence>
<accession>A0A7T3KC72</accession>
<reference evidence="1 2" key="1">
    <citation type="submission" date="2020-10" db="EMBL/GenBank/DDBJ databases">
        <authorList>
            <person name="Abad L.A."/>
            <person name="Alter J."/>
            <person name="Becerra C.Y."/>
            <person name="Boehle J."/>
            <person name="Bustos B."/>
            <person name="Connatser B.I."/>
            <person name="Cutright B."/>
            <person name="Gavin J."/>
            <person name="Gomez A.P."/>
            <person name="Grabar K."/>
            <person name="Hur E.Y."/>
            <person name="Ioh M.T."/>
            <person name="Joya-Campos L."/>
            <person name="Lauhon H.N."/>
            <person name="Lee S."/>
            <person name="Maranan R.T."/>
            <person name="Park Y.G."/>
            <person name="Priest M."/>
            <person name="Samuels S.O."/>
            <person name="Sarameh Y.J."/>
            <person name="Schreiber J.M."/>
            <person name="Shepard L."/>
            <person name="Sheth K.J."/>
            <person name="Silva C.A."/>
            <person name="Smyers G.M."/>
            <person name="Tam S."/>
            <person name="Tamura C.M."/>
            <person name="Wucher D.E."/>
            <person name="Donachie S.P."/>
            <person name="Reed F.A."/>
            <person name="Palecanda S."/>
            <person name="Chong R.A."/>
            <person name="Porter M.L."/>
            <person name="Garlena R.A."/>
            <person name="Russell D.A."/>
            <person name="Jacobs-Sera D."/>
            <person name="Hatfull G.F."/>
        </authorList>
    </citation>
    <scope>NUCLEOTIDE SEQUENCE [LARGE SCALE GENOMIC DNA]</scope>
</reference>
<dbReference type="Proteomes" id="UP000595472">
    <property type="component" value="Segment"/>
</dbReference>
<proteinExistence type="predicted"/>
<dbReference type="EMBL" id="MW055913">
    <property type="protein sequence ID" value="QPX62558.1"/>
    <property type="molecule type" value="Genomic_DNA"/>
</dbReference>
<gene>
    <name evidence="1" type="primary">5</name>
    <name evidence="1" type="ORF">SEA_WOLLYPOG_5</name>
</gene>
<evidence type="ECO:0008006" key="3">
    <source>
        <dbReference type="Google" id="ProtNLM"/>
    </source>
</evidence>
<dbReference type="GeneID" id="77923937"/>
<keyword evidence="2" id="KW-1185">Reference proteome</keyword>
<organism evidence="1 2">
    <name type="scientific">Arthrobacter phage Wollypog</name>
    <dbReference type="NCBI Taxonomy" id="2790985"/>
    <lineage>
        <taxon>Viruses</taxon>
        <taxon>Duplodnaviria</taxon>
        <taxon>Heunggongvirae</taxon>
        <taxon>Uroviricota</taxon>
        <taxon>Caudoviricetes</taxon>
        <taxon>Wollypogvirus</taxon>
        <taxon>Wollypogvirus wollypog</taxon>
    </lineage>
</organism>
<sequence>MARIDKTQSAVGVVRAPLNFAIVEADYDTLIGVGLNAQGRIVRGAGNTGILGVINPSKARTKIGQITDIFVLGDAVDCTGLAAGTVYYADGVTGALAAGAAGTGAAPGAGAGSTPGSARIGFTVEADRLVIRK</sequence>
<dbReference type="KEGG" id="vg:77923937"/>
<name>A0A7T3KC72_9CAUD</name>